<evidence type="ECO:0000256" key="9">
    <source>
        <dbReference type="ARBA" id="ARBA00023125"/>
    </source>
</evidence>
<sequence>MIRVDWARAACRYEDPDLWYGEGNSFEVRRAIGICRVCPIRVECLATVLQEEQGRGESSRFGVQGGLTPRQRYRRARASAKARADA</sequence>
<dbReference type="Proteomes" id="UP001431429">
    <property type="component" value="Unassembled WGS sequence"/>
</dbReference>
<dbReference type="InterPro" id="IPR034768">
    <property type="entry name" value="4FE4S_WBL"/>
</dbReference>
<accession>A0ABT0V2M8</accession>
<keyword evidence="11" id="KW-0804">Transcription</keyword>
<evidence type="ECO:0000256" key="11">
    <source>
        <dbReference type="ARBA" id="ARBA00023163"/>
    </source>
</evidence>
<keyword evidence="10" id="KW-1015">Disulfide bond</keyword>
<dbReference type="Pfam" id="PF02467">
    <property type="entry name" value="Whib"/>
    <property type="match status" value="1"/>
</dbReference>
<evidence type="ECO:0000256" key="10">
    <source>
        <dbReference type="ARBA" id="ARBA00023157"/>
    </source>
</evidence>
<evidence type="ECO:0000256" key="12">
    <source>
        <dbReference type="SAM" id="MobiDB-lite"/>
    </source>
</evidence>
<keyword evidence="8" id="KW-0805">Transcription regulation</keyword>
<dbReference type="InterPro" id="IPR003482">
    <property type="entry name" value="Whib"/>
</dbReference>
<evidence type="ECO:0000256" key="7">
    <source>
        <dbReference type="ARBA" id="ARBA00023014"/>
    </source>
</evidence>
<feature type="compositionally biased region" description="Basic residues" evidence="12">
    <location>
        <begin position="71"/>
        <end position="80"/>
    </location>
</feature>
<evidence type="ECO:0000256" key="2">
    <source>
        <dbReference type="ARBA" id="ARBA00004496"/>
    </source>
</evidence>
<proteinExistence type="inferred from homology"/>
<name>A0ABT0V2M8_9ACTN</name>
<evidence type="ECO:0000256" key="6">
    <source>
        <dbReference type="ARBA" id="ARBA00023004"/>
    </source>
</evidence>
<evidence type="ECO:0000256" key="3">
    <source>
        <dbReference type="ARBA" id="ARBA00006597"/>
    </source>
</evidence>
<evidence type="ECO:0000256" key="4">
    <source>
        <dbReference type="ARBA" id="ARBA00022485"/>
    </source>
</evidence>
<keyword evidence="4" id="KW-0004">4Fe-4S</keyword>
<comment type="subcellular location">
    <subcellularLocation>
        <location evidence="2">Cytoplasm</location>
    </subcellularLocation>
</comment>
<comment type="caution">
    <text evidence="14">The sequence shown here is derived from an EMBL/GenBank/DDBJ whole genome shotgun (WGS) entry which is preliminary data.</text>
</comment>
<comment type="similarity">
    <text evidence="3">Belongs to the WhiB family.</text>
</comment>
<reference evidence="14" key="1">
    <citation type="submission" date="2022-06" db="EMBL/GenBank/DDBJ databases">
        <title>Genome public.</title>
        <authorList>
            <person name="Sun Q."/>
        </authorList>
    </citation>
    <scope>NUCLEOTIDE SEQUENCE</scope>
    <source>
        <strain evidence="14">CWNU-1</strain>
    </source>
</reference>
<dbReference type="EMBL" id="JAMQAW010000137">
    <property type="protein sequence ID" value="MCM2394449.1"/>
    <property type="molecule type" value="Genomic_DNA"/>
</dbReference>
<evidence type="ECO:0000313" key="14">
    <source>
        <dbReference type="EMBL" id="MCM2394449.1"/>
    </source>
</evidence>
<keyword evidence="5" id="KW-0479">Metal-binding</keyword>
<evidence type="ECO:0000256" key="8">
    <source>
        <dbReference type="ARBA" id="ARBA00023015"/>
    </source>
</evidence>
<dbReference type="PANTHER" id="PTHR38839">
    <property type="entry name" value="TRANSCRIPTIONAL REGULATOR WHID-RELATED"/>
    <property type="match status" value="1"/>
</dbReference>
<evidence type="ECO:0000256" key="5">
    <source>
        <dbReference type="ARBA" id="ARBA00022723"/>
    </source>
</evidence>
<keyword evidence="6" id="KW-0408">Iron</keyword>
<feature type="region of interest" description="Disordered" evidence="12">
    <location>
        <begin position="53"/>
        <end position="86"/>
    </location>
</feature>
<dbReference type="RefSeq" id="WP_250924720.1">
    <property type="nucleotide sequence ID" value="NZ_JAMQAW010000137.1"/>
</dbReference>
<keyword evidence="9" id="KW-0238">DNA-binding</keyword>
<feature type="domain" description="4Fe-4S Wbl-type" evidence="13">
    <location>
        <begin position="10"/>
        <end position="74"/>
    </location>
</feature>
<evidence type="ECO:0000256" key="1">
    <source>
        <dbReference type="ARBA" id="ARBA00001966"/>
    </source>
</evidence>
<evidence type="ECO:0000313" key="15">
    <source>
        <dbReference type="Proteomes" id="UP001431429"/>
    </source>
</evidence>
<keyword evidence="7" id="KW-0411">Iron-sulfur</keyword>
<organism evidence="14 15">
    <name type="scientific">Streptomyces albipurpureus</name>
    <dbReference type="NCBI Taxonomy" id="2897419"/>
    <lineage>
        <taxon>Bacteria</taxon>
        <taxon>Bacillati</taxon>
        <taxon>Actinomycetota</taxon>
        <taxon>Actinomycetes</taxon>
        <taxon>Kitasatosporales</taxon>
        <taxon>Streptomycetaceae</taxon>
        <taxon>Streptomyces</taxon>
    </lineage>
</organism>
<gene>
    <name evidence="14" type="ORF">NBG84_40325</name>
</gene>
<evidence type="ECO:0000259" key="13">
    <source>
        <dbReference type="PROSITE" id="PS51674"/>
    </source>
</evidence>
<keyword evidence="15" id="KW-1185">Reference proteome</keyword>
<protein>
    <submittedName>
        <fullName evidence="14">WhiB family transcriptional regulator</fullName>
    </submittedName>
</protein>
<dbReference type="PROSITE" id="PS51674">
    <property type="entry name" value="4FE4S_WBL"/>
    <property type="match status" value="1"/>
</dbReference>
<comment type="cofactor">
    <cofactor evidence="1">
        <name>[4Fe-4S] cluster</name>
        <dbReference type="ChEBI" id="CHEBI:49883"/>
    </cofactor>
</comment>